<protein>
    <submittedName>
        <fullName evidence="6">Epsin like ENTH domain (Alpha-alpha superhelix)involved in vesicular transport</fullName>
    </submittedName>
</protein>
<gene>
    <name evidence="6" type="ORF">RS030_81237</name>
</gene>
<dbReference type="CDD" id="cd03572">
    <property type="entry name" value="ENTH_like_Tepsin"/>
    <property type="match status" value="1"/>
</dbReference>
<evidence type="ECO:0000256" key="4">
    <source>
        <dbReference type="ARBA" id="ARBA00023329"/>
    </source>
</evidence>
<dbReference type="SUPFAM" id="SSF48464">
    <property type="entry name" value="ENTH/VHS domain"/>
    <property type="match status" value="1"/>
</dbReference>
<keyword evidence="4" id="KW-0968">Cytoplasmic vesicle</keyword>
<evidence type="ECO:0000313" key="6">
    <source>
        <dbReference type="EMBL" id="KAK6587747.1"/>
    </source>
</evidence>
<name>A0AAV9XSZ1_9CRYT</name>
<dbReference type="InterPro" id="IPR035802">
    <property type="entry name" value="ENTH/VHS_tepsin"/>
</dbReference>
<dbReference type="PANTHER" id="PTHR21514">
    <property type="entry name" value="AP-4 COMPLEX ACCESSORY SUBUNIT TEPSIN"/>
    <property type="match status" value="1"/>
</dbReference>
<organism evidence="6 7">
    <name type="scientific">Cryptosporidium xiaoi</name>
    <dbReference type="NCBI Taxonomy" id="659607"/>
    <lineage>
        <taxon>Eukaryota</taxon>
        <taxon>Sar</taxon>
        <taxon>Alveolata</taxon>
        <taxon>Apicomplexa</taxon>
        <taxon>Conoidasida</taxon>
        <taxon>Coccidia</taxon>
        <taxon>Eucoccidiorida</taxon>
        <taxon>Eimeriorina</taxon>
        <taxon>Cryptosporidiidae</taxon>
        <taxon>Cryptosporidium</taxon>
    </lineage>
</organism>
<dbReference type="InterPro" id="IPR039273">
    <property type="entry name" value="TEPSIN"/>
</dbReference>
<evidence type="ECO:0000259" key="5">
    <source>
        <dbReference type="Pfam" id="PF01417"/>
    </source>
</evidence>
<dbReference type="PANTHER" id="PTHR21514:SF0">
    <property type="entry name" value="AP-4 COMPLEX ACCESSORY SUBUNIT TEPSIN"/>
    <property type="match status" value="1"/>
</dbReference>
<accession>A0AAV9XSZ1</accession>
<comment type="subcellular location">
    <subcellularLocation>
        <location evidence="1">Cytoplasmic vesicle</location>
    </subcellularLocation>
    <subcellularLocation>
        <location evidence="2">Golgi apparatus</location>
        <location evidence="2">trans-Golgi network</location>
    </subcellularLocation>
</comment>
<dbReference type="InterPro" id="IPR008942">
    <property type="entry name" value="ENTH_VHS"/>
</dbReference>
<dbReference type="GO" id="GO:0031410">
    <property type="term" value="C:cytoplasmic vesicle"/>
    <property type="evidence" value="ECO:0007669"/>
    <property type="project" value="UniProtKB-SubCell"/>
</dbReference>
<dbReference type="Proteomes" id="UP001311799">
    <property type="component" value="Unassembled WGS sequence"/>
</dbReference>
<feature type="domain" description="ENTH" evidence="5">
    <location>
        <begin position="9"/>
        <end position="117"/>
    </location>
</feature>
<comment type="caution">
    <text evidence="6">The sequence shown here is derived from an EMBL/GenBank/DDBJ whole genome shotgun (WGS) entry which is preliminary data.</text>
</comment>
<evidence type="ECO:0000313" key="7">
    <source>
        <dbReference type="Proteomes" id="UP001311799"/>
    </source>
</evidence>
<proteinExistence type="predicted"/>
<reference evidence="6 7" key="1">
    <citation type="submission" date="2023-10" db="EMBL/GenBank/DDBJ databases">
        <title>Comparative genomics analysis reveals potential genetic determinants of host preference in Cryptosporidium xiaoi.</title>
        <authorList>
            <person name="Xiao L."/>
            <person name="Li J."/>
        </authorList>
    </citation>
    <scope>NUCLEOTIDE SEQUENCE [LARGE SCALE GENOMIC DNA]</scope>
    <source>
        <strain evidence="6 7">52996</strain>
    </source>
</reference>
<evidence type="ECO:0000256" key="3">
    <source>
        <dbReference type="ARBA" id="ARBA00023034"/>
    </source>
</evidence>
<keyword evidence="3" id="KW-0333">Golgi apparatus</keyword>
<dbReference type="InterPro" id="IPR013809">
    <property type="entry name" value="ENTH"/>
</dbReference>
<dbReference type="GO" id="GO:0032588">
    <property type="term" value="C:trans-Golgi network membrane"/>
    <property type="evidence" value="ECO:0007669"/>
    <property type="project" value="TreeGrafter"/>
</dbReference>
<sequence length="615" mass="68939">MSDKSVLQSAFSSDSPSTPSGYILNEVSNYSFTSDNNCVYLENYLIKKLKKNDPVTKFKSLRIIKHLCDKGNPSFKILIQRHASQIRYCQGYKGSYDPVYGDTLSELVREEAIQCLKSIFSNSNKNDCNIKVANGEGMRIIGSNNRIMDNNTNGFGSYGNNVGGVNNYKNRIHGFGNPSFIDKFEYSNKSDISSIGNSIIYNAKIGRYNQVVEDISDLVLKVIPNKLVNGISNYYTNNGNNIYGASSSSSYNRQRELHNISNTIRPNQNIFECNVNNMRQSSTATNFSNLNTINGVIGNNAKINNTQDNLGRFSKFESRKENCKTEPISYVKNDALETSFVENYCLVTGLIVTPSSEQLQNNIKEILKLDVPVVISLLHKKLKQYYLHYFDSGNDLSERDKVHNGSGSSNIDDSKLSPLNNARSDDQKIVYRILCLLLSLLELNGTTKDCLIEYSNDDFIQLLDNVSNYNLQCRKKAKLITEIIKNDGQSNSNGKISDTSETTSFFENTIEITDNLIEIDEPSNENIELESSNSSIINSKEVLGVSNAEKTQETNTLFKNLSIKNRKTNIEHVDNNNNSLLSGTVIDNKQKQSLNCEFKPAKELEGIGSLIDLDF</sequence>
<evidence type="ECO:0000256" key="2">
    <source>
        <dbReference type="ARBA" id="ARBA00004601"/>
    </source>
</evidence>
<dbReference type="Pfam" id="PF01417">
    <property type="entry name" value="ENTH"/>
    <property type="match status" value="1"/>
</dbReference>
<keyword evidence="7" id="KW-1185">Reference proteome</keyword>
<evidence type="ECO:0000256" key="1">
    <source>
        <dbReference type="ARBA" id="ARBA00004541"/>
    </source>
</evidence>
<dbReference type="AlphaFoldDB" id="A0AAV9XSZ1"/>
<dbReference type="EMBL" id="JAWDEY010000036">
    <property type="protein sequence ID" value="KAK6587747.1"/>
    <property type="molecule type" value="Genomic_DNA"/>
</dbReference>
<dbReference type="Gene3D" id="1.25.40.90">
    <property type="match status" value="1"/>
</dbReference>